<dbReference type="RefSeq" id="WP_187763002.1">
    <property type="nucleotide sequence ID" value="NZ_CP061038.1"/>
</dbReference>
<evidence type="ECO:0000313" key="3">
    <source>
        <dbReference type="EMBL" id="QNQ10712.1"/>
    </source>
</evidence>
<dbReference type="EMBL" id="CP061038">
    <property type="protein sequence ID" value="QNQ10712.1"/>
    <property type="molecule type" value="Genomic_DNA"/>
</dbReference>
<keyword evidence="2" id="KW-0732">Signal</keyword>
<sequence length="210" mass="23001">MREQVHIWFRVTVRWAFMPFALLAGLFASADASAQDYAMRDVGGWTVAASKDKDGCFLTRTYGGAGETTLLLGIDIDGSNHLSVLNSNWSIKQMDRLKLNFRLSTGGYSRQLVVGMESAGKKGFVTSFETKFPSYFAASKALHIYRGDVPVEQLNLDGSGAAVAELRRCVDIYRAKPVAGGREKGRSDQIPRDPFAPDAGRKSEDPAGER</sequence>
<dbReference type="Proteomes" id="UP000516148">
    <property type="component" value="Chromosome"/>
</dbReference>
<dbReference type="AlphaFoldDB" id="A0A7H0LM09"/>
<feature type="compositionally biased region" description="Basic and acidic residues" evidence="1">
    <location>
        <begin position="181"/>
        <end position="191"/>
    </location>
</feature>
<feature type="signal peptide" evidence="2">
    <location>
        <begin position="1"/>
        <end position="34"/>
    </location>
</feature>
<dbReference type="KEGG" id="spap:H3Z74_05815"/>
<accession>A0A7H0LM09</accession>
<evidence type="ECO:0000313" key="4">
    <source>
        <dbReference type="Proteomes" id="UP000516148"/>
    </source>
</evidence>
<protein>
    <submittedName>
        <fullName evidence="3">Uncharacterized protein</fullName>
    </submittedName>
</protein>
<name>A0A7H0LM09_9SPHN</name>
<feature type="region of interest" description="Disordered" evidence="1">
    <location>
        <begin position="179"/>
        <end position="210"/>
    </location>
</feature>
<feature type="compositionally biased region" description="Basic and acidic residues" evidence="1">
    <location>
        <begin position="199"/>
        <end position="210"/>
    </location>
</feature>
<organism evidence="3 4">
    <name type="scientific">Sphingomonas alpina</name>
    <dbReference type="NCBI Taxonomy" id="653931"/>
    <lineage>
        <taxon>Bacteria</taxon>
        <taxon>Pseudomonadati</taxon>
        <taxon>Pseudomonadota</taxon>
        <taxon>Alphaproteobacteria</taxon>
        <taxon>Sphingomonadales</taxon>
        <taxon>Sphingomonadaceae</taxon>
        <taxon>Sphingomonas</taxon>
    </lineage>
</organism>
<evidence type="ECO:0000256" key="2">
    <source>
        <dbReference type="SAM" id="SignalP"/>
    </source>
</evidence>
<reference evidence="3 4" key="1">
    <citation type="submission" date="2020-09" db="EMBL/GenBank/DDBJ databases">
        <title>Sphingomonas sp., a new species isolated from pork steak.</title>
        <authorList>
            <person name="Heidler von Heilborn D."/>
        </authorList>
    </citation>
    <scope>NUCLEOTIDE SEQUENCE [LARGE SCALE GENOMIC DNA]</scope>
    <source>
        <strain evidence="4">S8-3T</strain>
    </source>
</reference>
<proteinExistence type="predicted"/>
<feature type="chain" id="PRO_5028918048" evidence="2">
    <location>
        <begin position="35"/>
        <end position="210"/>
    </location>
</feature>
<keyword evidence="4" id="KW-1185">Reference proteome</keyword>
<gene>
    <name evidence="3" type="ORF">H3Z74_05815</name>
</gene>
<evidence type="ECO:0000256" key="1">
    <source>
        <dbReference type="SAM" id="MobiDB-lite"/>
    </source>
</evidence>